<evidence type="ECO:0000256" key="3">
    <source>
        <dbReference type="ARBA" id="ARBA00022475"/>
    </source>
</evidence>
<evidence type="ECO:0000256" key="4">
    <source>
        <dbReference type="ARBA" id="ARBA00022692"/>
    </source>
</evidence>
<dbReference type="PaxDb" id="190192-MK1522"/>
<dbReference type="Proteomes" id="UP000001826">
    <property type="component" value="Chromosome"/>
</dbReference>
<comment type="subcellular location">
    <subcellularLocation>
        <location evidence="1 7">Cell membrane</location>
        <topology evidence="1 7">Multi-pass membrane protein</topology>
    </subcellularLocation>
</comment>
<evidence type="ECO:0000259" key="8">
    <source>
        <dbReference type="PROSITE" id="PS50928"/>
    </source>
</evidence>
<evidence type="ECO:0000256" key="6">
    <source>
        <dbReference type="ARBA" id="ARBA00023136"/>
    </source>
</evidence>
<dbReference type="PATRIC" id="fig|190192.8.peg.1682"/>
<dbReference type="PANTHER" id="PTHR30183:SF7">
    <property type="entry name" value="FERRIC TRANSPORT SYSTEM PERMEASE PROTEIN FBPB 1-RELATED"/>
    <property type="match status" value="1"/>
</dbReference>
<keyword evidence="5 7" id="KW-1133">Transmembrane helix</keyword>
<comment type="similarity">
    <text evidence="7">Belongs to the binding-protein-dependent transport system permease family.</text>
</comment>
<accession>F1SVN0</accession>
<keyword evidence="6 7" id="KW-0472">Membrane</keyword>
<evidence type="ECO:0000313" key="10">
    <source>
        <dbReference type="Proteomes" id="UP000001826"/>
    </source>
</evidence>
<feature type="transmembrane region" description="Helical" evidence="7">
    <location>
        <begin position="12"/>
        <end position="32"/>
    </location>
</feature>
<dbReference type="AlphaFoldDB" id="F1SVN0"/>
<dbReference type="STRING" id="190192.MK1522"/>
<keyword evidence="2 7" id="KW-0813">Transport</keyword>
<organism evidence="9 10">
    <name type="scientific">Methanopyrus kandleri (strain AV19 / DSM 6324 / JCM 9639 / NBRC 100938)</name>
    <dbReference type="NCBI Taxonomy" id="190192"/>
    <lineage>
        <taxon>Archaea</taxon>
        <taxon>Methanobacteriati</taxon>
        <taxon>Methanobacteriota</taxon>
        <taxon>Methanomada group</taxon>
        <taxon>Methanopyri</taxon>
        <taxon>Methanopyrales</taxon>
        <taxon>Methanopyraceae</taxon>
        <taxon>Methanopyrus</taxon>
    </lineage>
</organism>
<proteinExistence type="inferred from homology"/>
<dbReference type="GO" id="GO:0005886">
    <property type="term" value="C:plasma membrane"/>
    <property type="evidence" value="ECO:0007669"/>
    <property type="project" value="UniProtKB-SubCell"/>
</dbReference>
<evidence type="ECO:0000256" key="1">
    <source>
        <dbReference type="ARBA" id="ARBA00004651"/>
    </source>
</evidence>
<dbReference type="Pfam" id="PF00528">
    <property type="entry name" value="BPD_transp_1"/>
    <property type="match status" value="1"/>
</dbReference>
<gene>
    <name evidence="9" type="ordered locus">MK1522</name>
</gene>
<keyword evidence="3" id="KW-1003">Cell membrane</keyword>
<feature type="transmembrane region" description="Helical" evidence="7">
    <location>
        <begin position="92"/>
        <end position="110"/>
    </location>
</feature>
<dbReference type="SUPFAM" id="SSF161098">
    <property type="entry name" value="MetI-like"/>
    <property type="match status" value="1"/>
</dbReference>
<dbReference type="PROSITE" id="PS50928">
    <property type="entry name" value="ABC_TM1"/>
    <property type="match status" value="1"/>
</dbReference>
<evidence type="ECO:0000256" key="7">
    <source>
        <dbReference type="RuleBase" id="RU363032"/>
    </source>
</evidence>
<feature type="transmembrane region" description="Helical" evidence="7">
    <location>
        <begin position="122"/>
        <end position="141"/>
    </location>
</feature>
<dbReference type="PANTHER" id="PTHR30183">
    <property type="entry name" value="MOLYBDENUM TRANSPORT SYSTEM PERMEASE PROTEIN MODB"/>
    <property type="match status" value="1"/>
</dbReference>
<dbReference type="RefSeq" id="WP_011019890.1">
    <property type="nucleotide sequence ID" value="NC_003551.1"/>
</dbReference>
<sequence length="261" mass="28008">MIGRYEILSTLFPPLFFIFIVFPLVALVLNLTPQGIAEAFSDPYFWSATFNTILCAVAAAAAGVIIAIGFGYYHLFKRDSVIYRVADFLNDLPIALPHTVAGLALLLAFGRNYFGWLGENGLAFTLIAVVLAMLFVSYPLAARAVQAGVEELGRELVDVARTLGDEPPKAYVRVVVPALQEALLGGFLLGFSRSLSEFAAVIMFGGNLPGRTQVLASYVFTRAESGDLEVAVAASVFCMVLSLTMVALVRSVTGGLRRAEG</sequence>
<dbReference type="EnsemblBacteria" id="AAM02735">
    <property type="protein sequence ID" value="AAM02735"/>
    <property type="gene ID" value="MK1522"/>
</dbReference>
<protein>
    <submittedName>
        <fullName evidence="9">ABC-type molybdate transport systems, permease component</fullName>
    </submittedName>
</protein>
<dbReference type="FunCoup" id="F1SVN0">
    <property type="interactions" value="7"/>
</dbReference>
<dbReference type="InterPro" id="IPR035906">
    <property type="entry name" value="MetI-like_sf"/>
</dbReference>
<dbReference type="GeneID" id="1478117"/>
<dbReference type="CDD" id="cd06261">
    <property type="entry name" value="TM_PBP2"/>
    <property type="match status" value="1"/>
</dbReference>
<feature type="transmembrane region" description="Helical" evidence="7">
    <location>
        <begin position="230"/>
        <end position="249"/>
    </location>
</feature>
<evidence type="ECO:0000256" key="5">
    <source>
        <dbReference type="ARBA" id="ARBA00022989"/>
    </source>
</evidence>
<dbReference type="HOGENOM" id="CLU_016047_14_1_2"/>
<reference evidence="9 10" key="1">
    <citation type="journal article" date="2002" name="Proc. Natl. Acad. Sci. U.S.A.">
        <title>The complete genome of hyperthermophile Methanopyrus kandleri AV19 and monophyly of archaeal methanogens.</title>
        <authorList>
            <person name="Slesarev A.I."/>
            <person name="Mezhevaya K.V."/>
            <person name="Makarova K.S."/>
            <person name="Polushin N.N."/>
            <person name="Shcherbinina O.V."/>
            <person name="Shakhova V.V."/>
            <person name="Belova G.I."/>
            <person name="Aravind L."/>
            <person name="Natale D.A."/>
            <person name="Rogozin I.B."/>
            <person name="Tatusov R.L."/>
            <person name="Wolf Y.I."/>
            <person name="Stetter K.O."/>
            <person name="Malykh A.G."/>
            <person name="Koonin E.V."/>
            <person name="Kozyavkin S.A."/>
        </authorList>
    </citation>
    <scope>NUCLEOTIDE SEQUENCE [LARGE SCALE GENOMIC DNA]</scope>
    <source>
        <strain evidence="10">AV19 / DSM 6324 / JCM 9639 / NBRC 100938</strain>
    </source>
</reference>
<feature type="transmembrane region" description="Helical" evidence="7">
    <location>
        <begin position="44"/>
        <end position="72"/>
    </location>
</feature>
<evidence type="ECO:0000313" key="9">
    <source>
        <dbReference type="EMBL" id="AAM02735.1"/>
    </source>
</evidence>
<keyword evidence="10" id="KW-1185">Reference proteome</keyword>
<dbReference type="InterPro" id="IPR000515">
    <property type="entry name" value="MetI-like"/>
</dbReference>
<feature type="domain" description="ABC transmembrane type-1" evidence="8">
    <location>
        <begin position="49"/>
        <end position="249"/>
    </location>
</feature>
<dbReference type="Gene3D" id="1.10.3720.10">
    <property type="entry name" value="MetI-like"/>
    <property type="match status" value="1"/>
</dbReference>
<dbReference type="KEGG" id="mka:MK1522"/>
<dbReference type="InParanoid" id="F1SVN0"/>
<name>F1SVN0_METKA</name>
<evidence type="ECO:0000256" key="2">
    <source>
        <dbReference type="ARBA" id="ARBA00022448"/>
    </source>
</evidence>
<dbReference type="EMBL" id="AE009439">
    <property type="protein sequence ID" value="AAM02735.1"/>
    <property type="molecule type" value="Genomic_DNA"/>
</dbReference>
<keyword evidence="4 7" id="KW-0812">Transmembrane</keyword>
<dbReference type="GO" id="GO:0055085">
    <property type="term" value="P:transmembrane transport"/>
    <property type="evidence" value="ECO:0007669"/>
    <property type="project" value="InterPro"/>
</dbReference>